<gene>
    <name evidence="3" type="ORF">BEMITA_LOCUS5232</name>
</gene>
<keyword evidence="4" id="KW-1185">Reference proteome</keyword>
<name>A0A9P0A8F2_BEMTA</name>
<proteinExistence type="predicted"/>
<reference evidence="3" key="1">
    <citation type="submission" date="2021-12" db="EMBL/GenBank/DDBJ databases">
        <authorList>
            <person name="King R."/>
        </authorList>
    </citation>
    <scope>NUCLEOTIDE SEQUENCE</scope>
</reference>
<feature type="region of interest" description="Disordered" evidence="1">
    <location>
        <begin position="24"/>
        <end position="89"/>
    </location>
</feature>
<keyword evidence="2" id="KW-0732">Signal</keyword>
<feature type="signal peptide" evidence="2">
    <location>
        <begin position="1"/>
        <end position="24"/>
    </location>
</feature>
<organism evidence="3 4">
    <name type="scientific">Bemisia tabaci</name>
    <name type="common">Sweetpotato whitefly</name>
    <name type="synonym">Aleurodes tabaci</name>
    <dbReference type="NCBI Taxonomy" id="7038"/>
    <lineage>
        <taxon>Eukaryota</taxon>
        <taxon>Metazoa</taxon>
        <taxon>Ecdysozoa</taxon>
        <taxon>Arthropoda</taxon>
        <taxon>Hexapoda</taxon>
        <taxon>Insecta</taxon>
        <taxon>Pterygota</taxon>
        <taxon>Neoptera</taxon>
        <taxon>Paraneoptera</taxon>
        <taxon>Hemiptera</taxon>
        <taxon>Sternorrhyncha</taxon>
        <taxon>Aleyrodoidea</taxon>
        <taxon>Aleyrodidae</taxon>
        <taxon>Aleyrodinae</taxon>
        <taxon>Bemisia</taxon>
    </lineage>
</organism>
<dbReference type="EMBL" id="OU963864">
    <property type="protein sequence ID" value="CAH0386069.1"/>
    <property type="molecule type" value="Genomic_DNA"/>
</dbReference>
<evidence type="ECO:0000256" key="1">
    <source>
        <dbReference type="SAM" id="MobiDB-lite"/>
    </source>
</evidence>
<evidence type="ECO:0000313" key="4">
    <source>
        <dbReference type="Proteomes" id="UP001152759"/>
    </source>
</evidence>
<accession>A0A9P0A8F2</accession>
<feature type="compositionally biased region" description="Polar residues" evidence="1">
    <location>
        <begin position="24"/>
        <end position="33"/>
    </location>
</feature>
<feature type="chain" id="PRO_5040482689" evidence="2">
    <location>
        <begin position="25"/>
        <end position="236"/>
    </location>
</feature>
<dbReference type="AlphaFoldDB" id="A0A9P0A8F2"/>
<feature type="region of interest" description="Disordered" evidence="1">
    <location>
        <begin position="206"/>
        <end position="236"/>
    </location>
</feature>
<sequence>MQRRERYVLTIFFVTSTFVWTTEAGSEQSQNYDDQPIELPPRPRRRKHKETEDLPPIPSEVGGTDEPALNFDAGGSELSSGETEPDTSFVPDLRRKCESYGDLDFNGVRVPLKRPWHEYTWDGRKRIVCRWSPAFLKAMDVLKVNMPRFKNIYSKSPLLARVYLWWMHKTRIKRPRRADGSDTGYFSDSSSISRIASRITPKTISRLLSSPSSRSSSSGSSSRYSRAVSRTSSGSG</sequence>
<protein>
    <submittedName>
        <fullName evidence="3">Uncharacterized protein</fullName>
    </submittedName>
</protein>
<evidence type="ECO:0000313" key="3">
    <source>
        <dbReference type="EMBL" id="CAH0386069.1"/>
    </source>
</evidence>
<evidence type="ECO:0000256" key="2">
    <source>
        <dbReference type="SAM" id="SignalP"/>
    </source>
</evidence>
<dbReference type="Proteomes" id="UP001152759">
    <property type="component" value="Chromosome 3"/>
</dbReference>